<organism evidence="1 2">
    <name type="scientific">Algoriphagus aquatilis</name>
    <dbReference type="NCBI Taxonomy" id="490186"/>
    <lineage>
        <taxon>Bacteria</taxon>
        <taxon>Pseudomonadati</taxon>
        <taxon>Bacteroidota</taxon>
        <taxon>Cytophagia</taxon>
        <taxon>Cytophagales</taxon>
        <taxon>Cyclobacteriaceae</taxon>
        <taxon>Algoriphagus</taxon>
    </lineage>
</organism>
<evidence type="ECO:0008006" key="3">
    <source>
        <dbReference type="Google" id="ProtNLM"/>
    </source>
</evidence>
<dbReference type="EMBL" id="JBHSKS010000005">
    <property type="protein sequence ID" value="MFC5191837.1"/>
    <property type="molecule type" value="Genomic_DNA"/>
</dbReference>
<dbReference type="RefSeq" id="WP_377914259.1">
    <property type="nucleotide sequence ID" value="NZ_JBHSKS010000005.1"/>
</dbReference>
<evidence type="ECO:0000313" key="2">
    <source>
        <dbReference type="Proteomes" id="UP001596163"/>
    </source>
</evidence>
<proteinExistence type="predicted"/>
<comment type="caution">
    <text evidence="1">The sequence shown here is derived from an EMBL/GenBank/DDBJ whole genome shotgun (WGS) entry which is preliminary data.</text>
</comment>
<evidence type="ECO:0000313" key="1">
    <source>
        <dbReference type="EMBL" id="MFC5191837.1"/>
    </source>
</evidence>
<keyword evidence="2" id="KW-1185">Reference proteome</keyword>
<gene>
    <name evidence="1" type="ORF">ACFPIK_08665</name>
</gene>
<sequence>MMNLLLTSCVDEPEAPKIEVDETTQVAKVKAWFEENKTKLRLPERGSNFRTESQELILPFFEKEPDWDKFHHYYFPDGREVFEVNLANVIKYFPKSLLDNFPNTDVDSLVIQNIMFIKHPVENRFDPLIARYYPRSNEMIKKFTEIYYLGIDESWIGSLEIWTFDEHHFVGFEFDGSKGINTYRYSIHSNQPIDTRKTFINSYNLRDECITTREVVEYRYIGGPTISEGGCICPVYGDVTRCFPSSNTSYGGTTTTYYDYSSYYSSGGSSYSTNTEYNPPSIPNPEFLDPEEKRRLQLEYLRTHGQSEFVNLVEQLLSIQGITYYEVMEINSLVNNIYYQVKGNFMMALFSPENLGKFYF</sequence>
<dbReference type="Proteomes" id="UP001596163">
    <property type="component" value="Unassembled WGS sequence"/>
</dbReference>
<protein>
    <recommendedName>
        <fullName evidence="3">Lipoprotein</fullName>
    </recommendedName>
</protein>
<reference evidence="2" key="1">
    <citation type="journal article" date="2019" name="Int. J. Syst. Evol. Microbiol.">
        <title>The Global Catalogue of Microorganisms (GCM) 10K type strain sequencing project: providing services to taxonomists for standard genome sequencing and annotation.</title>
        <authorList>
            <consortium name="The Broad Institute Genomics Platform"/>
            <consortium name="The Broad Institute Genome Sequencing Center for Infectious Disease"/>
            <person name="Wu L."/>
            <person name="Ma J."/>
        </authorList>
    </citation>
    <scope>NUCLEOTIDE SEQUENCE [LARGE SCALE GENOMIC DNA]</scope>
    <source>
        <strain evidence="2">CGMCC 1.7030</strain>
    </source>
</reference>
<accession>A0ABW0BVC4</accession>
<name>A0ABW0BVC4_9BACT</name>